<accession>A0AAP2CG19</accession>
<dbReference type="Proteomes" id="UP001319104">
    <property type="component" value="Unassembled WGS sequence"/>
</dbReference>
<reference evidence="1 2" key="1">
    <citation type="submission" date="2021-05" db="EMBL/GenBank/DDBJ databases">
        <authorList>
            <person name="Zhang Z.D."/>
            <person name="Osman G."/>
        </authorList>
    </citation>
    <scope>NUCLEOTIDE SEQUENCE [LARGE SCALE GENOMIC DNA]</scope>
    <source>
        <strain evidence="1 2">KCTC 32217</strain>
    </source>
</reference>
<keyword evidence="1" id="KW-0132">Cell division</keyword>
<gene>
    <name evidence="1" type="ORF">KI659_07990</name>
</gene>
<evidence type="ECO:0000313" key="1">
    <source>
        <dbReference type="EMBL" id="MBS9523953.1"/>
    </source>
</evidence>
<proteinExistence type="predicted"/>
<evidence type="ECO:0000313" key="2">
    <source>
        <dbReference type="Proteomes" id="UP001319104"/>
    </source>
</evidence>
<sequence length="252" mass="28659">MSRLRIKNSVVFTLLVAVLLGFIAFVEKKEDSKVFHKLEVIVASISDVYFVDEKEIVKILENEFSTLKPGTPIHAIDLKSVEKKVGKHPFVKDAEAFKDLKGNVVVKINQHKPIARVVRPMAADGYISSEGIVLPTSQKYTSRVLLIDGPNGEALLGKKDISKTDKELLELIHFIVNDKFWNAQISSMEINQKGDITLYQQVGKQTIEFGKPTEIEEKFKKIEILYKEILPKQGWNAYDRVNVKYKDQIICE</sequence>
<comment type="caution">
    <text evidence="1">The sequence shown here is derived from an EMBL/GenBank/DDBJ whole genome shotgun (WGS) entry which is preliminary data.</text>
</comment>
<keyword evidence="2" id="KW-1185">Reference proteome</keyword>
<dbReference type="AlphaFoldDB" id="A0AAP2CG19"/>
<protein>
    <submittedName>
        <fullName evidence="1">Cell division protein</fullName>
    </submittedName>
</protein>
<dbReference type="EMBL" id="JAHCMY010000003">
    <property type="protein sequence ID" value="MBS9523953.1"/>
    <property type="molecule type" value="Genomic_DNA"/>
</dbReference>
<organism evidence="1 2">
    <name type="scientific">Litoribacter ruber</name>
    <dbReference type="NCBI Taxonomy" id="702568"/>
    <lineage>
        <taxon>Bacteria</taxon>
        <taxon>Pseudomonadati</taxon>
        <taxon>Bacteroidota</taxon>
        <taxon>Cytophagia</taxon>
        <taxon>Cytophagales</taxon>
        <taxon>Cyclobacteriaceae</taxon>
        <taxon>Litoribacter</taxon>
    </lineage>
</organism>
<keyword evidence="1" id="KW-0131">Cell cycle</keyword>
<name>A0AAP2CG19_9BACT</name>
<dbReference type="GO" id="GO:0051301">
    <property type="term" value="P:cell division"/>
    <property type="evidence" value="ECO:0007669"/>
    <property type="project" value="UniProtKB-KW"/>
</dbReference>